<keyword evidence="1" id="KW-0732">Signal</keyword>
<organism evidence="2 3">
    <name type="scientific">Microbacterium nanhaiense</name>
    <dbReference type="NCBI Taxonomy" id="1301026"/>
    <lineage>
        <taxon>Bacteria</taxon>
        <taxon>Bacillati</taxon>
        <taxon>Actinomycetota</taxon>
        <taxon>Actinomycetes</taxon>
        <taxon>Micrococcales</taxon>
        <taxon>Microbacteriaceae</taxon>
        <taxon>Microbacterium</taxon>
    </lineage>
</organism>
<dbReference type="Pfam" id="PF01547">
    <property type="entry name" value="SBP_bac_1"/>
    <property type="match status" value="1"/>
</dbReference>
<dbReference type="InterPro" id="IPR050490">
    <property type="entry name" value="Bact_solute-bd_prot1"/>
</dbReference>
<dbReference type="SUPFAM" id="SSF53850">
    <property type="entry name" value="Periplasmic binding protein-like II"/>
    <property type="match status" value="1"/>
</dbReference>
<keyword evidence="3" id="KW-1185">Reference proteome</keyword>
<dbReference type="PROSITE" id="PS51257">
    <property type="entry name" value="PROKAR_LIPOPROTEIN"/>
    <property type="match status" value="1"/>
</dbReference>
<accession>A0ABQ2N450</accession>
<dbReference type="Proteomes" id="UP000638043">
    <property type="component" value="Unassembled WGS sequence"/>
</dbReference>
<dbReference type="EMBL" id="BMMQ01000009">
    <property type="protein sequence ID" value="GGO66362.1"/>
    <property type="molecule type" value="Genomic_DNA"/>
</dbReference>
<proteinExistence type="predicted"/>
<evidence type="ECO:0000313" key="2">
    <source>
        <dbReference type="EMBL" id="GGO66362.1"/>
    </source>
</evidence>
<comment type="caution">
    <text evidence="2">The sequence shown here is derived from an EMBL/GenBank/DDBJ whole genome shotgun (WGS) entry which is preliminary data.</text>
</comment>
<feature type="signal peptide" evidence="1">
    <location>
        <begin position="1"/>
        <end position="22"/>
    </location>
</feature>
<dbReference type="PANTHER" id="PTHR43649:SF14">
    <property type="entry name" value="BLR3389 PROTEIN"/>
    <property type="match status" value="1"/>
</dbReference>
<reference evidence="3" key="1">
    <citation type="journal article" date="2019" name="Int. J. Syst. Evol. Microbiol.">
        <title>The Global Catalogue of Microorganisms (GCM) 10K type strain sequencing project: providing services to taxonomists for standard genome sequencing and annotation.</title>
        <authorList>
            <consortium name="The Broad Institute Genomics Platform"/>
            <consortium name="The Broad Institute Genome Sequencing Center for Infectious Disease"/>
            <person name="Wu L."/>
            <person name="Ma J."/>
        </authorList>
    </citation>
    <scope>NUCLEOTIDE SEQUENCE [LARGE SCALE GENOMIC DNA]</scope>
    <source>
        <strain evidence="3">CGMCC 4.7181</strain>
    </source>
</reference>
<dbReference type="Gene3D" id="3.40.190.10">
    <property type="entry name" value="Periplasmic binding protein-like II"/>
    <property type="match status" value="3"/>
</dbReference>
<dbReference type="PANTHER" id="PTHR43649">
    <property type="entry name" value="ARABINOSE-BINDING PROTEIN-RELATED"/>
    <property type="match status" value="1"/>
</dbReference>
<feature type="chain" id="PRO_5047242615" evidence="1">
    <location>
        <begin position="23"/>
        <end position="453"/>
    </location>
</feature>
<evidence type="ECO:0000256" key="1">
    <source>
        <dbReference type="SAM" id="SignalP"/>
    </source>
</evidence>
<dbReference type="InterPro" id="IPR006059">
    <property type="entry name" value="SBP"/>
</dbReference>
<evidence type="ECO:0000313" key="3">
    <source>
        <dbReference type="Proteomes" id="UP000638043"/>
    </source>
</evidence>
<name>A0ABQ2N450_9MICO</name>
<protein>
    <submittedName>
        <fullName evidence="2">Sugar ABC transporter substrate-binding protein</fullName>
    </submittedName>
</protein>
<sequence length="453" mass="49226">MTVMRRGTVLTFGALAATSAMMLVGCGAPSTSGATDTTVEPVSQADIDKALDTPTTIEFWSWVPDIQNQIDMFEDLHPNITVKLSNQGGATAQYQKLRAATKSGDVPDVVQIEYSFLPSFVLTDSVLDLRPYGVADLSDQFVDSAWTSVAMNDGVWGLPQDLGPTGQLYRTDIFEKAGVEVPDTWDEYAEAAQKIKDETGAYISDLPGNSFSPILALLWQNGARPFQFDGDKTVTIDLESEKVTDVIDYWDNLIRRDLVDTAPQLDDNWYQSVASGKYASWLAAAWGPTFLQGTAADTAGLWQASPMPQWDASAPASGNQGGSAVAVTSDSDAKIVAAEFVKFLTTDQKSTGTLATEQFIFPSLKATLDSSDVRDQELDFYNGQKVNGVFADISETVAADWQWLPYNDFASSSFKETLGAAITEKGDLRAALEEWKTELVEYGESQGFTVVTE</sequence>
<gene>
    <name evidence="2" type="ORF">GCM10010910_25630</name>
</gene>